<proteinExistence type="inferred from homology"/>
<dbReference type="PANTHER" id="PTHR11717">
    <property type="entry name" value="LOW MOLECULAR WEIGHT PROTEIN TYROSINE PHOSPHATASE"/>
    <property type="match status" value="1"/>
</dbReference>
<dbReference type="SMART" id="SM00226">
    <property type="entry name" value="LMWPc"/>
    <property type="match status" value="1"/>
</dbReference>
<dbReference type="Pfam" id="PF01451">
    <property type="entry name" value="LMWPc"/>
    <property type="match status" value="1"/>
</dbReference>
<reference evidence="5 6" key="1">
    <citation type="submission" date="2015-05" db="EMBL/GenBank/DDBJ databases">
        <title>Draft genome sequence of the bacterium Gordonia jacobaea a new member of the Gordonia genus.</title>
        <authorList>
            <person name="Jimenez-Galisteo G."/>
            <person name="Dominguez A."/>
            <person name="Munoz E."/>
            <person name="Vinas M."/>
        </authorList>
    </citation>
    <scope>NUCLEOTIDE SEQUENCE [LARGE SCALE GENOMIC DNA]</scope>
    <source>
        <strain evidence="6">mv1</strain>
    </source>
</reference>
<dbReference type="Gene3D" id="3.40.50.2300">
    <property type="match status" value="1"/>
</dbReference>
<dbReference type="Proteomes" id="UP000037247">
    <property type="component" value="Unassembled WGS sequence"/>
</dbReference>
<dbReference type="PRINTS" id="PR00719">
    <property type="entry name" value="LMWPTPASE"/>
</dbReference>
<comment type="caution">
    <text evidence="5">The sequence shown here is derived from an EMBL/GenBank/DDBJ whole genome shotgun (WGS) entry which is preliminary data.</text>
</comment>
<keyword evidence="2" id="KW-0378">Hydrolase</keyword>
<evidence type="ECO:0000256" key="3">
    <source>
        <dbReference type="ARBA" id="ARBA00022912"/>
    </source>
</evidence>
<dbReference type="InterPro" id="IPR050438">
    <property type="entry name" value="LMW_PTPase"/>
</dbReference>
<dbReference type="InterPro" id="IPR036196">
    <property type="entry name" value="Ptyr_pPase_sf"/>
</dbReference>
<dbReference type="SUPFAM" id="SSF52788">
    <property type="entry name" value="Phosphotyrosine protein phosphatases I"/>
    <property type="match status" value="1"/>
</dbReference>
<dbReference type="EMBL" id="LDTZ01000024">
    <property type="protein sequence ID" value="KNA89551.1"/>
    <property type="molecule type" value="Genomic_DNA"/>
</dbReference>
<gene>
    <name evidence="5" type="ORF">ABW18_20460</name>
</gene>
<evidence type="ECO:0000259" key="4">
    <source>
        <dbReference type="SMART" id="SM00226"/>
    </source>
</evidence>
<evidence type="ECO:0000256" key="1">
    <source>
        <dbReference type="ARBA" id="ARBA00011063"/>
    </source>
</evidence>
<keyword evidence="6" id="KW-1185">Reference proteome</keyword>
<sequence length="184" mass="20158">MDALFVCTGNICRSPMAERICRAVAVEQGVELTASSAGVGALNGQAMHPFASEVLAENRVDATGFESRYLQPRILAPADIVLCMTREHRAACQRMLPVRWKRMFTLIEFVELVSVLDGDTPTTDASPSIDAIMAARGRIDTNSAHLDILDPMGQPKADFERVYRELSPQVGALVQWARRSVVGQ</sequence>
<evidence type="ECO:0000256" key="2">
    <source>
        <dbReference type="ARBA" id="ARBA00022801"/>
    </source>
</evidence>
<evidence type="ECO:0000313" key="6">
    <source>
        <dbReference type="Proteomes" id="UP000037247"/>
    </source>
</evidence>
<protein>
    <submittedName>
        <fullName evidence="5">Protein tyrosine phosphatase</fullName>
    </submittedName>
</protein>
<comment type="similarity">
    <text evidence="1">Belongs to the low molecular weight phosphotyrosine protein phosphatase family.</text>
</comment>
<feature type="domain" description="Phosphotyrosine protein phosphatase I" evidence="4">
    <location>
        <begin position="1"/>
        <end position="176"/>
    </location>
</feature>
<dbReference type="InterPro" id="IPR023485">
    <property type="entry name" value="Ptyr_pPase"/>
</dbReference>
<dbReference type="PANTHER" id="PTHR11717:SF31">
    <property type="entry name" value="LOW MOLECULAR WEIGHT PROTEIN-TYROSINE-PHOSPHATASE ETP-RELATED"/>
    <property type="match status" value="1"/>
</dbReference>
<dbReference type="InterPro" id="IPR017867">
    <property type="entry name" value="Tyr_phospatase_low_mol_wt"/>
</dbReference>
<accession>A0ABR5I7B2</accession>
<evidence type="ECO:0000313" key="5">
    <source>
        <dbReference type="EMBL" id="KNA89551.1"/>
    </source>
</evidence>
<dbReference type="RefSeq" id="WP_049700823.1">
    <property type="nucleotide sequence ID" value="NZ_JAQDQF010000003.1"/>
</dbReference>
<keyword evidence="3" id="KW-0904">Protein phosphatase</keyword>
<organism evidence="5 6">
    <name type="scientific">Gordonia jacobaea</name>
    <dbReference type="NCBI Taxonomy" id="122202"/>
    <lineage>
        <taxon>Bacteria</taxon>
        <taxon>Bacillati</taxon>
        <taxon>Actinomycetota</taxon>
        <taxon>Actinomycetes</taxon>
        <taxon>Mycobacteriales</taxon>
        <taxon>Gordoniaceae</taxon>
        <taxon>Gordonia</taxon>
    </lineage>
</organism>
<name>A0ABR5I7B2_9ACTN</name>